<reference evidence="1 2" key="1">
    <citation type="submission" date="2019-02" db="EMBL/GenBank/DDBJ databases">
        <title>Arundinibacter roseus gen. nov., sp. nov., a new member of the family Cytophagaceae.</title>
        <authorList>
            <person name="Szuroczki S."/>
            <person name="Khayer B."/>
            <person name="Sproer C."/>
            <person name="Toumi M."/>
            <person name="Szabo A."/>
            <person name="Felfoldi T."/>
            <person name="Schumann P."/>
            <person name="Toth E."/>
        </authorList>
    </citation>
    <scope>NUCLEOTIDE SEQUENCE [LARGE SCALE GENOMIC DNA]</scope>
    <source>
        <strain evidence="1 2">DMA-k-7a</strain>
    </source>
</reference>
<dbReference type="AlphaFoldDB" id="A0A4R4K5H6"/>
<gene>
    <name evidence="1" type="ORF">EZE20_17250</name>
</gene>
<evidence type="ECO:0008006" key="3">
    <source>
        <dbReference type="Google" id="ProtNLM"/>
    </source>
</evidence>
<dbReference type="InterPro" id="IPR017850">
    <property type="entry name" value="Alkaline_phosphatase_core_sf"/>
</dbReference>
<name>A0A4R4K5H6_9BACT</name>
<dbReference type="OrthoDB" id="9765065at2"/>
<evidence type="ECO:0000313" key="2">
    <source>
        <dbReference type="Proteomes" id="UP000295706"/>
    </source>
</evidence>
<accession>A0A4R4K5H6</accession>
<proteinExistence type="predicted"/>
<dbReference type="EMBL" id="SMJU01000011">
    <property type="protein sequence ID" value="TDB62688.1"/>
    <property type="molecule type" value="Genomic_DNA"/>
</dbReference>
<dbReference type="Proteomes" id="UP000295706">
    <property type="component" value="Unassembled WGS sequence"/>
</dbReference>
<comment type="caution">
    <text evidence="1">The sequence shown here is derived from an EMBL/GenBank/DDBJ whole genome shotgun (WGS) entry which is preliminary data.</text>
</comment>
<dbReference type="SUPFAM" id="SSF53649">
    <property type="entry name" value="Alkaline phosphatase-like"/>
    <property type="match status" value="1"/>
</dbReference>
<sequence length="130" mass="15215">MTTTIQPWKHVLDYGIFTYLLENQHCIKSIDDFGESILSLSRTDSKIAPFFHLAVDKRPEEELYDIRVDPYCLNNLAGKSEHEATTKKLRLELRAYLTQTKDPRMSPDGEKIYESYIRYSPIRKYPEPGN</sequence>
<evidence type="ECO:0000313" key="1">
    <source>
        <dbReference type="EMBL" id="TDB62688.1"/>
    </source>
</evidence>
<keyword evidence="2" id="KW-1185">Reference proteome</keyword>
<dbReference type="Gene3D" id="3.40.720.10">
    <property type="entry name" value="Alkaline Phosphatase, subunit A"/>
    <property type="match status" value="1"/>
</dbReference>
<protein>
    <recommendedName>
        <fullName evidence="3">N-sulphoglucosamine sulphohydrolase C-terminal domain-containing protein</fullName>
    </recommendedName>
</protein>
<organism evidence="1 2">
    <name type="scientific">Arundinibacter roseus</name>
    <dbReference type="NCBI Taxonomy" id="2070510"/>
    <lineage>
        <taxon>Bacteria</taxon>
        <taxon>Pseudomonadati</taxon>
        <taxon>Bacteroidota</taxon>
        <taxon>Cytophagia</taxon>
        <taxon>Cytophagales</taxon>
        <taxon>Spirosomataceae</taxon>
        <taxon>Arundinibacter</taxon>
    </lineage>
</organism>